<sequence>MVSKNALDFITKVEADVSLPSTLREEAKQILFTQALVEYQDKSINSKIPGYNIQSLVSLGSLFYIRMKHLKTNTTYIAMYKDINPLIFVDQVAGGLRPFESQYFVDALLSNPENNNIYRERLYEEFISKR</sequence>
<accession>A0A8E4UY13</accession>
<gene>
    <name evidence="1" type="ORF">Colly1_50</name>
</gene>
<keyword evidence="2" id="KW-1185">Reference proteome</keyword>
<dbReference type="Proteomes" id="UP000693899">
    <property type="component" value="Segment"/>
</dbReference>
<dbReference type="EMBL" id="MT732450">
    <property type="protein sequence ID" value="QQO97334.1"/>
    <property type="molecule type" value="Genomic_DNA"/>
</dbReference>
<evidence type="ECO:0000313" key="2">
    <source>
        <dbReference type="Proteomes" id="UP000693899"/>
    </source>
</evidence>
<protein>
    <submittedName>
        <fullName evidence="1">Uncharacterized protein</fullName>
    </submittedName>
</protein>
<organism evidence="1 2">
    <name type="scientific">Maribacter phage Colly_1</name>
    <dbReference type="NCBI Taxonomy" id="2745691"/>
    <lineage>
        <taxon>Viruses</taxon>
        <taxon>Duplodnaviria</taxon>
        <taxon>Heunggongvirae</taxon>
        <taxon>Uroviricota</taxon>
        <taxon>Caudoviricetes</taxon>
        <taxon>Molycolviridae</taxon>
        <taxon>Mollyvirus</taxon>
        <taxon>Mollyvirus colly</taxon>
    </lineage>
</organism>
<name>A0A8E4UY13_9CAUD</name>
<proteinExistence type="predicted"/>
<reference evidence="1" key="1">
    <citation type="submission" date="2020-07" db="EMBL/GenBank/DDBJ databases">
        <title>Highly diverse flavobacterial phages as mortality factor during North Sea spring blooms.</title>
        <authorList>
            <person name="Bartlau N."/>
            <person name="Wichels A."/>
            <person name="Krohne G."/>
            <person name="Adriaenssens E.M."/>
            <person name="Heins A."/>
            <person name="Fuchs B.M."/>
            <person name="Amann R."/>
            <person name="Moraru C."/>
        </authorList>
    </citation>
    <scope>NUCLEOTIDE SEQUENCE</scope>
</reference>
<evidence type="ECO:0000313" key="1">
    <source>
        <dbReference type="EMBL" id="QQO97334.1"/>
    </source>
</evidence>